<feature type="transmembrane region" description="Helical" evidence="1">
    <location>
        <begin position="26"/>
        <end position="44"/>
    </location>
</feature>
<feature type="transmembrane region" description="Helical" evidence="1">
    <location>
        <begin position="80"/>
        <end position="104"/>
    </location>
</feature>
<protein>
    <recommendedName>
        <fullName evidence="4">VanZ-like domain-containing protein</fullName>
    </recommendedName>
</protein>
<gene>
    <name evidence="2" type="ordered locus">Nwi_3096</name>
</gene>
<evidence type="ECO:0008006" key="4">
    <source>
        <dbReference type="Google" id="ProtNLM"/>
    </source>
</evidence>
<dbReference type="KEGG" id="nwi:Nwi_3096"/>
<keyword evidence="1" id="KW-1133">Transmembrane helix</keyword>
<dbReference type="EMBL" id="CP000115">
    <property type="protein sequence ID" value="ABA06343.1"/>
    <property type="molecule type" value="Genomic_DNA"/>
</dbReference>
<keyword evidence="1" id="KW-0472">Membrane</keyword>
<dbReference type="AlphaFoldDB" id="Q3SMZ8"/>
<organism evidence="2 3">
    <name type="scientific">Nitrobacter winogradskyi (strain ATCC 25391 / DSM 10237 / CIP 104748 / NCIMB 11846 / Nb-255)</name>
    <dbReference type="NCBI Taxonomy" id="323098"/>
    <lineage>
        <taxon>Bacteria</taxon>
        <taxon>Pseudomonadati</taxon>
        <taxon>Pseudomonadota</taxon>
        <taxon>Alphaproteobacteria</taxon>
        <taxon>Hyphomicrobiales</taxon>
        <taxon>Nitrobacteraceae</taxon>
        <taxon>Nitrobacter</taxon>
    </lineage>
</organism>
<dbReference type="Proteomes" id="UP000002531">
    <property type="component" value="Chromosome"/>
</dbReference>
<accession>Q3SMZ8</accession>
<evidence type="ECO:0000313" key="3">
    <source>
        <dbReference type="Proteomes" id="UP000002531"/>
    </source>
</evidence>
<evidence type="ECO:0000256" key="1">
    <source>
        <dbReference type="SAM" id="Phobius"/>
    </source>
</evidence>
<evidence type="ECO:0000313" key="2">
    <source>
        <dbReference type="EMBL" id="ABA06343.1"/>
    </source>
</evidence>
<sequence length="157" mass="16761">MFPGLGMALPRAGCAKDKRAMTIRRGLRAVPFLAFGAASIWWAARAPHGRKPFAIACDFSLDALLLALTKWPHMASMAFLYLLALIATGLQRSVLAATLVFGVGVGWELAQSTVIGHNARIADLLPNAAALTVCVLVTRIGQMLHRRMAGARALNAN</sequence>
<keyword evidence="3" id="KW-1185">Reference proteome</keyword>
<dbReference type="HOGENOM" id="CLU_1676039_0_0_5"/>
<keyword evidence="1" id="KW-0812">Transmembrane</keyword>
<feature type="transmembrane region" description="Helical" evidence="1">
    <location>
        <begin position="124"/>
        <end position="142"/>
    </location>
</feature>
<proteinExistence type="predicted"/>
<reference evidence="2 3" key="1">
    <citation type="journal article" date="2006" name="Appl. Environ. Microbiol.">
        <title>Genome sequence of the chemolithoautotrophic nitrite-oxidizing bacterium Nitrobacter winogradskyi Nb-255.</title>
        <authorList>
            <person name="Starkenburg S.R."/>
            <person name="Chain P.S."/>
            <person name="Sayavedra-Soto L.A."/>
            <person name="Hauser L."/>
            <person name="Land M.L."/>
            <person name="Larimer F.W."/>
            <person name="Malfatti S.A."/>
            <person name="Klotz M.G."/>
            <person name="Bottomley P.J."/>
            <person name="Arp D.J."/>
            <person name="Hickey W.J."/>
        </authorList>
    </citation>
    <scope>NUCLEOTIDE SEQUENCE [LARGE SCALE GENOMIC DNA]</scope>
    <source>
        <strain evidence="3">ATCC 25391 / DSM 10237 / CIP 104748 / NCIMB 11846 / Nb-255</strain>
    </source>
</reference>
<name>Q3SMZ8_NITWN</name>